<dbReference type="EMBL" id="VXIS01000154">
    <property type="protein sequence ID" value="KAA8900443.1"/>
    <property type="molecule type" value="Genomic_DNA"/>
</dbReference>
<dbReference type="InParanoid" id="A0A5J5ER26"/>
<protein>
    <recommendedName>
        <fullName evidence="4">Pathogenesis associated protein Cap20</fullName>
    </recommendedName>
</protein>
<comment type="caution">
    <text evidence="2">The sequence shown here is derived from an EMBL/GenBank/DDBJ whole genome shotgun (WGS) entry which is preliminary data.</text>
</comment>
<keyword evidence="3" id="KW-1185">Reference proteome</keyword>
<evidence type="ECO:0000256" key="1">
    <source>
        <dbReference type="SAM" id="MobiDB-lite"/>
    </source>
</evidence>
<evidence type="ECO:0000313" key="2">
    <source>
        <dbReference type="EMBL" id="KAA8900443.1"/>
    </source>
</evidence>
<sequence>MAPHAETEKPAAIGATNGTNATPKAPSSPTLKTIDHLKSYPLVADGITTFSSHPIGQKTIALSTSAYSRLIAPLSPYLSKAYPYVNKADDFADESLGKIETRFPIVKEPTENLKSHVIDAVGYPRKVVAEVIVRGSDFAKEKQEYVFKVYEDEFSKMGEEEKKGGYIPKAKAGVTTGFVVSSELMSVIANYLGRSKEAVKEQAPPEVKTGKK</sequence>
<evidence type="ECO:0008006" key="4">
    <source>
        <dbReference type="Google" id="ProtNLM"/>
    </source>
</evidence>
<dbReference type="AlphaFoldDB" id="A0A5J5ER26"/>
<name>A0A5J5ER26_9PEZI</name>
<evidence type="ECO:0000313" key="3">
    <source>
        <dbReference type="Proteomes" id="UP000326924"/>
    </source>
</evidence>
<dbReference type="Pfam" id="PF17316">
    <property type="entry name" value="Perilipin_2"/>
    <property type="match status" value="1"/>
</dbReference>
<organism evidence="2 3">
    <name type="scientific">Sphaerosporella brunnea</name>
    <dbReference type="NCBI Taxonomy" id="1250544"/>
    <lineage>
        <taxon>Eukaryota</taxon>
        <taxon>Fungi</taxon>
        <taxon>Dikarya</taxon>
        <taxon>Ascomycota</taxon>
        <taxon>Pezizomycotina</taxon>
        <taxon>Pezizomycetes</taxon>
        <taxon>Pezizales</taxon>
        <taxon>Pyronemataceae</taxon>
        <taxon>Sphaerosporella</taxon>
    </lineage>
</organism>
<feature type="compositionally biased region" description="Low complexity" evidence="1">
    <location>
        <begin position="11"/>
        <end position="22"/>
    </location>
</feature>
<dbReference type="OrthoDB" id="376826at2759"/>
<gene>
    <name evidence="2" type="ORF">FN846DRAFT_144047</name>
</gene>
<accession>A0A5J5ER26</accession>
<reference evidence="2 3" key="1">
    <citation type="submission" date="2019-09" db="EMBL/GenBank/DDBJ databases">
        <title>Draft genome of the ectomycorrhizal ascomycete Sphaerosporella brunnea.</title>
        <authorList>
            <consortium name="DOE Joint Genome Institute"/>
            <person name="Benucci G.M."/>
            <person name="Marozzi G."/>
            <person name="Antonielli L."/>
            <person name="Sanchez S."/>
            <person name="Marco P."/>
            <person name="Wang X."/>
            <person name="Falini L.B."/>
            <person name="Barry K."/>
            <person name="Haridas S."/>
            <person name="Lipzen A."/>
            <person name="Labutti K."/>
            <person name="Grigoriev I.V."/>
            <person name="Murat C."/>
            <person name="Martin F."/>
            <person name="Albertini E."/>
            <person name="Donnini D."/>
            <person name="Bonito G."/>
        </authorList>
    </citation>
    <scope>NUCLEOTIDE SEQUENCE [LARGE SCALE GENOMIC DNA]</scope>
    <source>
        <strain evidence="2 3">Sb_GMNB300</strain>
    </source>
</reference>
<proteinExistence type="predicted"/>
<feature type="region of interest" description="Disordered" evidence="1">
    <location>
        <begin position="1"/>
        <end position="30"/>
    </location>
</feature>
<dbReference type="Proteomes" id="UP000326924">
    <property type="component" value="Unassembled WGS sequence"/>
</dbReference>